<dbReference type="SUPFAM" id="SSF63829">
    <property type="entry name" value="Calcium-dependent phosphotriesterase"/>
    <property type="match status" value="1"/>
</dbReference>
<dbReference type="Proteomes" id="UP000606008">
    <property type="component" value="Unassembled WGS sequence"/>
</dbReference>
<feature type="domain" description="Secretion system C-terminal sorting" evidence="2">
    <location>
        <begin position="606"/>
        <end position="676"/>
    </location>
</feature>
<evidence type="ECO:0000313" key="3">
    <source>
        <dbReference type="EMBL" id="NID11438.1"/>
    </source>
</evidence>
<accession>A0ABX0QHU1</accession>
<evidence type="ECO:0000259" key="2">
    <source>
        <dbReference type="Pfam" id="PF18962"/>
    </source>
</evidence>
<feature type="signal peptide" evidence="1">
    <location>
        <begin position="1"/>
        <end position="21"/>
    </location>
</feature>
<organism evidence="3 4">
    <name type="scientific">Fibrivirga algicola</name>
    <dbReference type="NCBI Taxonomy" id="2950420"/>
    <lineage>
        <taxon>Bacteria</taxon>
        <taxon>Pseudomonadati</taxon>
        <taxon>Bacteroidota</taxon>
        <taxon>Cytophagia</taxon>
        <taxon>Cytophagales</taxon>
        <taxon>Spirosomataceae</taxon>
        <taxon>Fibrivirga</taxon>
    </lineage>
</organism>
<keyword evidence="1" id="KW-0732">Signal</keyword>
<dbReference type="InterPro" id="IPR026444">
    <property type="entry name" value="Secre_tail"/>
</dbReference>
<comment type="caution">
    <text evidence="3">The sequence shown here is derived from an EMBL/GenBank/DDBJ whole genome shotgun (WGS) entry which is preliminary data.</text>
</comment>
<dbReference type="EMBL" id="WAEL01000005">
    <property type="protein sequence ID" value="NID11438.1"/>
    <property type="molecule type" value="Genomic_DNA"/>
</dbReference>
<reference evidence="4" key="2">
    <citation type="submission" date="2023-07" db="EMBL/GenBank/DDBJ databases">
        <authorList>
            <person name="Jung D.-H."/>
        </authorList>
    </citation>
    <scope>NUCLEOTIDE SEQUENCE [LARGE SCALE GENOMIC DNA]</scope>
    <source>
        <strain evidence="4">JA-25</strain>
    </source>
</reference>
<protein>
    <submittedName>
        <fullName evidence="3">T9SS type A sorting domain-containing protein</fullName>
    </submittedName>
</protein>
<evidence type="ECO:0000313" key="4">
    <source>
        <dbReference type="Proteomes" id="UP000606008"/>
    </source>
</evidence>
<feature type="chain" id="PRO_5047189836" evidence="1">
    <location>
        <begin position="22"/>
        <end position="679"/>
    </location>
</feature>
<gene>
    <name evidence="3" type="ORF">F7231_14785</name>
</gene>
<dbReference type="Pfam" id="PF18962">
    <property type="entry name" value="Por_Secre_tail"/>
    <property type="match status" value="1"/>
</dbReference>
<name>A0ABX0QHU1_9BACT</name>
<sequence length="679" mass="71861">MAHRLLLFLLVQLCAIGFCQAQTATNVTSNFTWVTTLAAEPLAVVADGPRGAYVLTKGNTIVLLDSKGRERWKQTFTDWPTIRRIATSPTGNLLVAGDFKSQFTIGDSTYSLGDASQSSTFVAQFDSTHTRRWITYVLTPQGLMSQAVSLGTDVTGSVSVFGRQTSTNVPFLCNFDSDGRFIQATTYGVPIIPSPSAVVAVADSRGGSRLGITERSRTSTFGLLVATDADTIQWRAFIDEALGAPTSSRSYDTAPVDLALDKADNLIALSSYTLQDRSIGLPIESGQALIRYDASGKKLWVKTGVSRSDSAVAIGLLTDQGGAFVAYGGYNGPYDQSTNQYGPSDYISLAGYAPNGSIRWSISQNAPTGTDRLISAARANNGALLLLGKTTGTLNLGTLSVTGTAAEPAYYLAQLQPFVLRPTAGPAVLCAGSSVPLSGTYTGHFEESPVLQLSDEQGNFSTPQVVGNVPIGVPGNLFNVSSFTLTVPLPGSLAAGTGYRLRAVAPLPNYIGDPLSVTVGVAPPIPAVAQAGDELVASTTATTNVSYQWYANNRQPVAGATNPRFRPTDSGAYYVVTMSGGCPSLPSEALNYVITATEPLVSPATVYPNPASGRIWVRWPTYGAAGQLYLTDLLGRTVRQQEQTGEVTELDISKLSAGVYLLTLRTEGQPAQVHKIWVR</sequence>
<proteinExistence type="predicted"/>
<reference evidence="4" key="1">
    <citation type="submission" date="2019-09" db="EMBL/GenBank/DDBJ databases">
        <authorList>
            <person name="Jung D.-H."/>
        </authorList>
    </citation>
    <scope>NUCLEOTIDE SEQUENCE [LARGE SCALE GENOMIC DNA]</scope>
    <source>
        <strain evidence="4">JA-25</strain>
    </source>
</reference>
<evidence type="ECO:0000256" key="1">
    <source>
        <dbReference type="SAM" id="SignalP"/>
    </source>
</evidence>
<keyword evidence="4" id="KW-1185">Reference proteome</keyword>
<dbReference type="NCBIfam" id="TIGR04183">
    <property type="entry name" value="Por_Secre_tail"/>
    <property type="match status" value="1"/>
</dbReference>
<dbReference type="RefSeq" id="WP_166692457.1">
    <property type="nucleotide sequence ID" value="NZ_WAEL01000005.1"/>
</dbReference>